<evidence type="ECO:0000313" key="2">
    <source>
        <dbReference type="EMBL" id="AWG25263.1"/>
    </source>
</evidence>
<dbReference type="InterPro" id="IPR012338">
    <property type="entry name" value="Beta-lactam/transpept-like"/>
</dbReference>
<dbReference type="RefSeq" id="WP_108736866.1">
    <property type="nucleotide sequence ID" value="NZ_CP020919.1"/>
</dbReference>
<name>A0A2S1LNC0_9FLAO</name>
<keyword evidence="3" id="KW-1185">Reference proteome</keyword>
<dbReference type="Proteomes" id="UP000244677">
    <property type="component" value="Chromosome"/>
</dbReference>
<dbReference type="EMBL" id="CP020919">
    <property type="protein sequence ID" value="AWG25263.1"/>
    <property type="molecule type" value="Genomic_DNA"/>
</dbReference>
<dbReference type="OrthoDB" id="9793489at2"/>
<dbReference type="Pfam" id="PF00144">
    <property type="entry name" value="Beta-lactamase"/>
    <property type="match status" value="1"/>
</dbReference>
<reference evidence="2 3" key="1">
    <citation type="submission" date="2017-04" db="EMBL/GenBank/DDBJ databases">
        <title>Complete genome sequence of Flavobacterium kingsejong AJ004.</title>
        <authorList>
            <person name="Lee P.C."/>
        </authorList>
    </citation>
    <scope>NUCLEOTIDE SEQUENCE [LARGE SCALE GENOMIC DNA]</scope>
    <source>
        <strain evidence="2 3">AJ004</strain>
    </source>
</reference>
<dbReference type="PANTHER" id="PTHR46825:SF9">
    <property type="entry name" value="BETA-LACTAMASE-RELATED DOMAIN-CONTAINING PROTEIN"/>
    <property type="match status" value="1"/>
</dbReference>
<dbReference type="AlphaFoldDB" id="A0A2S1LNC0"/>
<dbReference type="KEGG" id="fki:FK004_08455"/>
<dbReference type="Gene3D" id="3.40.710.10">
    <property type="entry name" value="DD-peptidase/beta-lactamase superfamily"/>
    <property type="match status" value="1"/>
</dbReference>
<organism evidence="2 3">
    <name type="scientific">Flavobacterium kingsejongi</name>
    <dbReference type="NCBI Taxonomy" id="1678728"/>
    <lineage>
        <taxon>Bacteria</taxon>
        <taxon>Pseudomonadati</taxon>
        <taxon>Bacteroidota</taxon>
        <taxon>Flavobacteriia</taxon>
        <taxon>Flavobacteriales</taxon>
        <taxon>Flavobacteriaceae</taxon>
        <taxon>Flavobacterium</taxon>
    </lineage>
</organism>
<protein>
    <recommendedName>
        <fullName evidence="1">Beta-lactamase-related domain-containing protein</fullName>
    </recommendedName>
</protein>
<evidence type="ECO:0000259" key="1">
    <source>
        <dbReference type="Pfam" id="PF00144"/>
    </source>
</evidence>
<accession>A0A2S1LNC0</accession>
<gene>
    <name evidence="2" type="ORF">FK004_08455</name>
</gene>
<dbReference type="SUPFAM" id="SSF56601">
    <property type="entry name" value="beta-lactamase/transpeptidase-like"/>
    <property type="match status" value="1"/>
</dbReference>
<sequence length="438" mass="49135">MKNQFFLFVLSLLTLTTYSQDNNTKKIDSLISYLEKNNQGIGNITIAKGGTTIYSKQFGQKKLKPEDQTPVNYHIGSVTKMLTATLIYQLVDAKKLQLDEKIANYFPEVPNAKNISIIDLLSHKSGLKDYVFKNDSLMYWLTEPVTESAIFSEIKRQGVAFQPGDSVRYSNTGYFLLTKILEKKYRKSYKAILEQQIIKPLHLQHTRSIAVGDSNKGVAKSFRYGMAWEEIKEFYFPNVAGVGDVVSTPEDMNTFMQALYSNKLISAKSLAIMQPVAKNRFGSGQMQFPFMEQTFYGHGGDTYGSHTIVAYNPKDQLGVTLILNGQEMTSSQYLIAVLNVLYDQPYTYPSFNTTYTPDPGTFTVLEGTYSGTGMPLKIKIATSGTKLTAQASGQTAFELQATGPNKFSKPSIQLEMEFHADQSMTLKQSGREFLLHKE</sequence>
<dbReference type="InterPro" id="IPR050491">
    <property type="entry name" value="AmpC-like"/>
</dbReference>
<dbReference type="PANTHER" id="PTHR46825">
    <property type="entry name" value="D-ALANYL-D-ALANINE-CARBOXYPEPTIDASE/ENDOPEPTIDASE AMPH"/>
    <property type="match status" value="1"/>
</dbReference>
<feature type="domain" description="Beta-lactamase-related" evidence="1">
    <location>
        <begin position="44"/>
        <end position="328"/>
    </location>
</feature>
<dbReference type="InterPro" id="IPR001466">
    <property type="entry name" value="Beta-lactam-related"/>
</dbReference>
<proteinExistence type="predicted"/>
<evidence type="ECO:0000313" key="3">
    <source>
        <dbReference type="Proteomes" id="UP000244677"/>
    </source>
</evidence>